<organism evidence="1 2">
    <name type="scientific">Actinomycetospora straminea</name>
    <dbReference type="NCBI Taxonomy" id="663607"/>
    <lineage>
        <taxon>Bacteria</taxon>
        <taxon>Bacillati</taxon>
        <taxon>Actinomycetota</taxon>
        <taxon>Actinomycetes</taxon>
        <taxon>Pseudonocardiales</taxon>
        <taxon>Pseudonocardiaceae</taxon>
        <taxon>Actinomycetospora</taxon>
    </lineage>
</organism>
<name>A0ABP9EU83_9PSEU</name>
<evidence type="ECO:0000313" key="1">
    <source>
        <dbReference type="EMBL" id="GAA4887527.1"/>
    </source>
</evidence>
<reference evidence="2" key="1">
    <citation type="journal article" date="2019" name="Int. J. Syst. Evol. Microbiol.">
        <title>The Global Catalogue of Microorganisms (GCM) 10K type strain sequencing project: providing services to taxonomists for standard genome sequencing and annotation.</title>
        <authorList>
            <consortium name="The Broad Institute Genomics Platform"/>
            <consortium name="The Broad Institute Genome Sequencing Center for Infectious Disease"/>
            <person name="Wu L."/>
            <person name="Ma J."/>
        </authorList>
    </citation>
    <scope>NUCLEOTIDE SEQUENCE [LARGE SCALE GENOMIC DNA]</scope>
    <source>
        <strain evidence="2">JCM 17983</strain>
    </source>
</reference>
<accession>A0ABP9EU83</accession>
<sequence>MIAAPAAAAPRAASAISPGETGRYFDIDGVWMAPVTAQVMITLRAAGMATASDVETAGERAA</sequence>
<dbReference type="Proteomes" id="UP001500457">
    <property type="component" value="Unassembled WGS sequence"/>
</dbReference>
<comment type="caution">
    <text evidence="1">The sequence shown here is derived from an EMBL/GenBank/DDBJ whole genome shotgun (WGS) entry which is preliminary data.</text>
</comment>
<evidence type="ECO:0000313" key="2">
    <source>
        <dbReference type="Proteomes" id="UP001500457"/>
    </source>
</evidence>
<proteinExistence type="predicted"/>
<gene>
    <name evidence="1" type="ORF">GCM10023203_45500</name>
</gene>
<protein>
    <submittedName>
        <fullName evidence="1">Uncharacterized protein</fullName>
    </submittedName>
</protein>
<dbReference type="EMBL" id="BAABHQ010000015">
    <property type="protein sequence ID" value="GAA4887527.1"/>
    <property type="molecule type" value="Genomic_DNA"/>
</dbReference>
<keyword evidence="2" id="KW-1185">Reference proteome</keyword>